<evidence type="ECO:0000256" key="5">
    <source>
        <dbReference type="ARBA" id="ARBA00022676"/>
    </source>
</evidence>
<dbReference type="FunFam" id="1.10.3810.10:FF:000001">
    <property type="entry name" value="Penicillin-binding protein 1A"/>
    <property type="match status" value="1"/>
</dbReference>
<keyword evidence="4" id="KW-0645">Protease</keyword>
<dbReference type="GO" id="GO:0071555">
    <property type="term" value="P:cell wall organization"/>
    <property type="evidence" value="ECO:0007669"/>
    <property type="project" value="UniProtKB-KW"/>
</dbReference>
<feature type="compositionally biased region" description="Acidic residues" evidence="14">
    <location>
        <begin position="275"/>
        <end position="284"/>
    </location>
</feature>
<proteinExistence type="inferred from homology"/>
<reference evidence="19" key="4">
    <citation type="submission" date="2023-02" db="EMBL/GenBank/DDBJ databases">
        <authorList>
            <person name="Sun Q."/>
            <person name="Mori K."/>
        </authorList>
    </citation>
    <scope>NUCLEOTIDE SEQUENCE</scope>
    <source>
        <strain evidence="19">NBRC 114545</strain>
    </source>
</reference>
<reference evidence="18" key="3">
    <citation type="submission" date="2018-03" db="EMBL/GenBank/DDBJ databases">
        <authorList>
            <person name="Jeon C.O."/>
        </authorList>
    </citation>
    <scope>NUCLEOTIDE SEQUENCE</scope>
    <source>
        <strain evidence="18">JCM 31126</strain>
    </source>
</reference>
<evidence type="ECO:0000256" key="11">
    <source>
        <dbReference type="ARBA" id="ARBA00023316"/>
    </source>
</evidence>
<evidence type="ECO:0000313" key="21">
    <source>
        <dbReference type="Proteomes" id="UP001157039"/>
    </source>
</evidence>
<dbReference type="GO" id="GO:0008658">
    <property type="term" value="F:penicillin binding"/>
    <property type="evidence" value="ECO:0007669"/>
    <property type="project" value="InterPro"/>
</dbReference>
<feature type="domain" description="Penicillin-binding protein transpeptidase" evidence="16">
    <location>
        <begin position="349"/>
        <end position="644"/>
    </location>
</feature>
<comment type="similarity">
    <text evidence="1">In the C-terminal section; belongs to the transpeptidase family.</text>
</comment>
<dbReference type="GO" id="GO:0008955">
    <property type="term" value="F:peptidoglycan glycosyltransferase activity"/>
    <property type="evidence" value="ECO:0007669"/>
    <property type="project" value="UniProtKB-EC"/>
</dbReference>
<dbReference type="RefSeq" id="WP_123936332.1">
    <property type="nucleotide sequence ID" value="NZ_BSUW01000001.1"/>
</dbReference>
<comment type="catalytic activity">
    <reaction evidence="13">
        <text>[GlcNAc-(1-&gt;4)-Mur2Ac(oyl-L-Ala-gamma-D-Glu-L-Lys-D-Ala-D-Ala)](n)-di-trans,octa-cis-undecaprenyl diphosphate + beta-D-GlcNAc-(1-&gt;4)-Mur2Ac(oyl-L-Ala-gamma-D-Glu-L-Lys-D-Ala-D-Ala)-di-trans,octa-cis-undecaprenyl diphosphate = [GlcNAc-(1-&gt;4)-Mur2Ac(oyl-L-Ala-gamma-D-Glu-L-Lys-D-Ala-D-Ala)](n+1)-di-trans,octa-cis-undecaprenyl diphosphate + di-trans,octa-cis-undecaprenyl diphosphate + H(+)</text>
        <dbReference type="Rhea" id="RHEA:23708"/>
        <dbReference type="Rhea" id="RHEA-COMP:9602"/>
        <dbReference type="Rhea" id="RHEA-COMP:9603"/>
        <dbReference type="ChEBI" id="CHEBI:15378"/>
        <dbReference type="ChEBI" id="CHEBI:58405"/>
        <dbReference type="ChEBI" id="CHEBI:60033"/>
        <dbReference type="ChEBI" id="CHEBI:78435"/>
        <dbReference type="EC" id="2.4.99.28"/>
    </reaction>
</comment>
<dbReference type="SUPFAM" id="SSF56601">
    <property type="entry name" value="beta-lactamase/transpeptidase-like"/>
    <property type="match status" value="1"/>
</dbReference>
<name>A0AA37XL09_9ENTE</name>
<keyword evidence="11" id="KW-0961">Cell wall biogenesis/degradation</keyword>
<dbReference type="InterPro" id="IPR012338">
    <property type="entry name" value="Beta-lactam/transpept-like"/>
</dbReference>
<dbReference type="EMBL" id="BSUW01000001">
    <property type="protein sequence ID" value="GMA71714.1"/>
    <property type="molecule type" value="Genomic_DNA"/>
</dbReference>
<evidence type="ECO:0000256" key="4">
    <source>
        <dbReference type="ARBA" id="ARBA00022670"/>
    </source>
</evidence>
<evidence type="ECO:0000256" key="10">
    <source>
        <dbReference type="ARBA" id="ARBA00023268"/>
    </source>
</evidence>
<keyword evidence="6" id="KW-0808">Transferase</keyword>
<keyword evidence="15" id="KW-0812">Transmembrane</keyword>
<evidence type="ECO:0000256" key="12">
    <source>
        <dbReference type="ARBA" id="ARBA00034000"/>
    </source>
</evidence>
<reference evidence="19 21" key="2">
    <citation type="journal article" date="2014" name="Int. J. Syst. Evol. Microbiol.">
        <title>Complete genome sequence of Corynebacterium casei LMG S-19264T (=DSM 44701T), isolated from a smear-ripened cheese.</title>
        <authorList>
            <consortium name="US DOE Joint Genome Institute (JGI-PGF)"/>
            <person name="Walter F."/>
            <person name="Albersmeier A."/>
            <person name="Kalinowski J."/>
            <person name="Ruckert C."/>
        </authorList>
    </citation>
    <scope>NUCLEOTIDE SEQUENCE [LARGE SCALE GENOMIC DNA]</scope>
    <source>
        <strain evidence="19 21">NBRC 114545</strain>
    </source>
</reference>
<dbReference type="InterPro" id="IPR050396">
    <property type="entry name" value="Glycosyltr_51/Transpeptidase"/>
</dbReference>
<dbReference type="GO" id="GO:0008360">
    <property type="term" value="P:regulation of cell shape"/>
    <property type="evidence" value="ECO:0007669"/>
    <property type="project" value="UniProtKB-KW"/>
</dbReference>
<feature type="region of interest" description="Disordered" evidence="14">
    <location>
        <begin position="262"/>
        <end position="287"/>
    </location>
</feature>
<keyword evidence="3" id="KW-0121">Carboxypeptidase</keyword>
<dbReference type="Proteomes" id="UP000268310">
    <property type="component" value="Chromosome"/>
</dbReference>
<feature type="region of interest" description="Disordered" evidence="14">
    <location>
        <begin position="1"/>
        <end position="20"/>
    </location>
</feature>
<dbReference type="AlphaFoldDB" id="A0AA37XL09"/>
<dbReference type="InterPro" id="IPR036950">
    <property type="entry name" value="PBP_transglycosylase"/>
</dbReference>
<dbReference type="GO" id="GO:0030288">
    <property type="term" value="C:outer membrane-bounded periplasmic space"/>
    <property type="evidence" value="ECO:0007669"/>
    <property type="project" value="TreeGrafter"/>
</dbReference>
<feature type="compositionally biased region" description="Low complexity" evidence="14">
    <location>
        <begin position="676"/>
        <end position="706"/>
    </location>
</feature>
<evidence type="ECO:0000256" key="8">
    <source>
        <dbReference type="ARBA" id="ARBA00022960"/>
    </source>
</evidence>
<comment type="catalytic activity">
    <reaction evidence="12">
        <text>Preferential cleavage: (Ac)2-L-Lys-D-Ala-|-D-Ala. Also transpeptidation of peptidyl-alanyl moieties that are N-acyl substituents of D-alanine.</text>
        <dbReference type="EC" id="3.4.16.4"/>
    </reaction>
</comment>
<evidence type="ECO:0000256" key="6">
    <source>
        <dbReference type="ARBA" id="ARBA00022679"/>
    </source>
</evidence>
<evidence type="ECO:0000313" key="18">
    <source>
        <dbReference type="EMBL" id="AYW48540.1"/>
    </source>
</evidence>
<dbReference type="GO" id="GO:0009002">
    <property type="term" value="F:serine-type D-Ala-D-Ala carboxypeptidase activity"/>
    <property type="evidence" value="ECO:0007669"/>
    <property type="project" value="UniProtKB-EC"/>
</dbReference>
<keyword evidence="9" id="KW-0573">Peptidoglycan synthesis</keyword>
<keyword evidence="5" id="KW-0328">Glycosyltransferase</keyword>
<keyword evidence="15" id="KW-0472">Membrane</keyword>
<evidence type="ECO:0000259" key="17">
    <source>
        <dbReference type="Pfam" id="PF00912"/>
    </source>
</evidence>
<evidence type="ECO:0000256" key="7">
    <source>
        <dbReference type="ARBA" id="ARBA00022801"/>
    </source>
</evidence>
<evidence type="ECO:0000256" key="3">
    <source>
        <dbReference type="ARBA" id="ARBA00022645"/>
    </source>
</evidence>
<evidence type="ECO:0000256" key="2">
    <source>
        <dbReference type="ARBA" id="ARBA00007739"/>
    </source>
</evidence>
<dbReference type="Gene3D" id="1.10.3810.10">
    <property type="entry name" value="Biosynthetic peptidoglycan transglycosylase-like"/>
    <property type="match status" value="1"/>
</dbReference>
<dbReference type="GO" id="GO:0009252">
    <property type="term" value="P:peptidoglycan biosynthetic process"/>
    <property type="evidence" value="ECO:0007669"/>
    <property type="project" value="UniProtKB-KW"/>
</dbReference>
<keyword evidence="10" id="KW-0511">Multifunctional enzyme</keyword>
<feature type="transmembrane region" description="Helical" evidence="15">
    <location>
        <begin position="26"/>
        <end position="52"/>
    </location>
</feature>
<feature type="compositionally biased region" description="Acidic residues" evidence="14">
    <location>
        <begin position="806"/>
        <end position="821"/>
    </location>
</feature>
<evidence type="ECO:0000256" key="15">
    <source>
        <dbReference type="SAM" id="Phobius"/>
    </source>
</evidence>
<accession>A0AA37XL09</accession>
<feature type="compositionally biased region" description="Acidic residues" evidence="14">
    <location>
        <begin position="707"/>
        <end position="771"/>
    </location>
</feature>
<evidence type="ECO:0000259" key="16">
    <source>
        <dbReference type="Pfam" id="PF00905"/>
    </source>
</evidence>
<feature type="region of interest" description="Disordered" evidence="14">
    <location>
        <begin position="670"/>
        <end position="821"/>
    </location>
</feature>
<dbReference type="Pfam" id="PF00905">
    <property type="entry name" value="Transpeptidase"/>
    <property type="match status" value="1"/>
</dbReference>
<comment type="similarity">
    <text evidence="2">In the N-terminal section; belongs to the glycosyltransferase 51 family.</text>
</comment>
<dbReference type="InterPro" id="IPR001460">
    <property type="entry name" value="PCN-bd_Tpept"/>
</dbReference>
<evidence type="ECO:0000256" key="9">
    <source>
        <dbReference type="ARBA" id="ARBA00022984"/>
    </source>
</evidence>
<protein>
    <submittedName>
        <fullName evidence="18">Penicillin-binding protein</fullName>
    </submittedName>
    <submittedName>
        <fullName evidence="19">Peptidoglycan glycosyltransferase</fullName>
    </submittedName>
</protein>
<dbReference type="GO" id="GO:0006508">
    <property type="term" value="P:proteolysis"/>
    <property type="evidence" value="ECO:0007669"/>
    <property type="project" value="UniProtKB-KW"/>
</dbReference>
<keyword evidence="8" id="KW-0133">Cell shape</keyword>
<organism evidence="19 21">
    <name type="scientific">Tetragenococcus osmophilus</name>
    <dbReference type="NCBI Taxonomy" id="526944"/>
    <lineage>
        <taxon>Bacteria</taxon>
        <taxon>Bacillati</taxon>
        <taxon>Bacillota</taxon>
        <taxon>Bacilli</taxon>
        <taxon>Lactobacillales</taxon>
        <taxon>Enterococcaceae</taxon>
        <taxon>Tetragenococcus</taxon>
    </lineage>
</organism>
<keyword evidence="15" id="KW-1133">Transmembrane helix</keyword>
<sequence length="821" mass="90607">MANQSNSRVSRHQQKDPNKKRGPGSIILKILLALFAFVCVVLIAGAGLFAFYAKDAPALNEEELDATVSSKLYAADGEIFQDIGSERREKISPTDVPQQLEDAIVSIEDRRFYKHIGVDPIRIVGSAFSNVTTGGKQGGSTLTQQLIKLSYFSTSEEDQTLKRKAQEAWLAVKLERQRSKQEILTYYINKVYMSNGFYGMQTASQAFYGKSLNELSLAQTALIAGMPNAPNYYDPYVNQEEAETRRDTVLSTMLDNGKITQQEYEDATNTSIDEGLQELEEEDDDRKYYDNYTKEVIKEVEDKTGKDVYRDGLNIYTNLDEDAQRRLYDIVNSDDYVDYPDEKMQVASTLMEPDSGKVKAQIGGRNVKEGTLLGNNLAVNTSRDFGSTVKPVVDYGPAFEFKKYSTAKTIVDEPYSYTGSDTEITNWDNSYMGSMTLRKALVRSRNIPAAKLFADVGSDSIQDFLENLNIHYKNLNQSNAISSNADEQDGTEYGISSLKMAAAYSAFANGGTYYEPQYVNKIVYQDGSEEVEAFEDDGQKAMEDTTAYMVTDILKDVISDSDGTGTNAEISGLYQAGKTGTSNYTDEELEELEDDVSSPSPDSNFVGYTRNYALAVWTGYNDKMTPVTSESSHVASDVYRELMEYVSSSVENQDWSMPDGLVRIGKELYLRGQEDTPSSSSQQTPRRSRRSAPSSSTPSSQAPSSTQEEEPSSSEEETTPETSSEPEEEPSTSEEEEPSSSEEEESTPPSSEPEEEPSTSEEEEPPPESEPSDTGGNDGNESEPEEDTGGENEGGNEDTGGNNDGGSEDESPPEPEEESTG</sequence>
<dbReference type="KEGG" id="too:C7K38_09275"/>
<keyword evidence="7" id="KW-0378">Hydrolase</keyword>
<dbReference type="Proteomes" id="UP001157039">
    <property type="component" value="Unassembled WGS sequence"/>
</dbReference>
<evidence type="ECO:0000313" key="19">
    <source>
        <dbReference type="EMBL" id="GMA71714.1"/>
    </source>
</evidence>
<evidence type="ECO:0000256" key="1">
    <source>
        <dbReference type="ARBA" id="ARBA00007090"/>
    </source>
</evidence>
<dbReference type="NCBIfam" id="TIGR02074">
    <property type="entry name" value="PBP_1a_fam"/>
    <property type="match status" value="1"/>
</dbReference>
<dbReference type="InterPro" id="IPR001264">
    <property type="entry name" value="Glyco_trans_51"/>
</dbReference>
<gene>
    <name evidence="19" type="primary">ponA</name>
    <name evidence="18" type="ORF">C7K38_09275</name>
    <name evidence="19" type="ORF">GCM10025885_07630</name>
</gene>
<reference evidence="18 20" key="1">
    <citation type="journal article" date="2012" name="Int. J. Syst. Evol. Microbiol.">
        <title>Characterization of Tetragenococcus strains from sugar thick juice reveals a novel species, Tetragenococcus osmophilus sp. nov., and divides Tetragenococcus halophilus into two subspecies, T. halophilus subsp. halophilus subsp. nov. and T. halophilus subsp. flandriensis subsp. nov.</title>
        <authorList>
            <person name="Juste A."/>
            <person name="Van Trappen S."/>
            <person name="Verreth C."/>
            <person name="Cleenwerck I."/>
            <person name="De Vos P."/>
            <person name="Lievens B."/>
            <person name="Willems K.A."/>
        </authorList>
    </citation>
    <scope>NUCLEOTIDE SEQUENCE [LARGE SCALE GENOMIC DNA]</scope>
    <source>
        <strain evidence="18 20">JCM 31126</strain>
    </source>
</reference>
<feature type="domain" description="Glycosyl transferase family 51" evidence="17">
    <location>
        <begin position="77"/>
        <end position="253"/>
    </location>
</feature>
<dbReference type="Gene3D" id="3.40.710.10">
    <property type="entry name" value="DD-peptidase/beta-lactamase superfamily"/>
    <property type="match status" value="1"/>
</dbReference>
<evidence type="ECO:0000256" key="13">
    <source>
        <dbReference type="ARBA" id="ARBA00049902"/>
    </source>
</evidence>
<dbReference type="InterPro" id="IPR023346">
    <property type="entry name" value="Lysozyme-like_dom_sf"/>
</dbReference>
<feature type="compositionally biased region" description="Polar residues" evidence="14">
    <location>
        <begin position="262"/>
        <end position="272"/>
    </location>
</feature>
<evidence type="ECO:0000256" key="14">
    <source>
        <dbReference type="SAM" id="MobiDB-lite"/>
    </source>
</evidence>
<dbReference type="EMBL" id="CP027783">
    <property type="protein sequence ID" value="AYW48540.1"/>
    <property type="molecule type" value="Genomic_DNA"/>
</dbReference>
<dbReference type="SUPFAM" id="SSF53955">
    <property type="entry name" value="Lysozyme-like"/>
    <property type="match status" value="1"/>
</dbReference>
<dbReference type="PANTHER" id="PTHR32282">
    <property type="entry name" value="BINDING PROTEIN TRANSPEPTIDASE, PUTATIVE-RELATED"/>
    <property type="match status" value="1"/>
</dbReference>
<feature type="compositionally biased region" description="Acidic residues" evidence="14">
    <location>
        <begin position="780"/>
        <end position="796"/>
    </location>
</feature>
<dbReference type="Pfam" id="PF00912">
    <property type="entry name" value="Transgly"/>
    <property type="match status" value="1"/>
</dbReference>
<dbReference type="PANTHER" id="PTHR32282:SF29">
    <property type="entry name" value="PENICILLIN-BINDING PROTEIN 1A"/>
    <property type="match status" value="1"/>
</dbReference>
<keyword evidence="20" id="KW-1185">Reference proteome</keyword>
<evidence type="ECO:0000313" key="20">
    <source>
        <dbReference type="Proteomes" id="UP000268310"/>
    </source>
</evidence>